<dbReference type="PANTHER" id="PTHR44379:SF6">
    <property type="entry name" value="BLR6046 PROTEIN"/>
    <property type="match status" value="1"/>
</dbReference>
<evidence type="ECO:0000256" key="3">
    <source>
        <dbReference type="ARBA" id="ARBA00023004"/>
    </source>
</evidence>
<keyword evidence="2" id="KW-0479">Metal-binding</keyword>
<evidence type="ECO:0000259" key="5">
    <source>
        <dbReference type="PROSITE" id="PS51085"/>
    </source>
</evidence>
<proteinExistence type="predicted"/>
<dbReference type="InterPro" id="IPR036010">
    <property type="entry name" value="2Fe-2S_ferredoxin-like_sf"/>
</dbReference>
<dbReference type="InterPro" id="IPR002888">
    <property type="entry name" value="2Fe-2S-bd"/>
</dbReference>
<evidence type="ECO:0000256" key="2">
    <source>
        <dbReference type="ARBA" id="ARBA00022723"/>
    </source>
</evidence>
<dbReference type="SUPFAM" id="SSF47741">
    <property type="entry name" value="CO dehydrogenase ISP C-domain like"/>
    <property type="match status" value="1"/>
</dbReference>
<dbReference type="InterPro" id="IPR036884">
    <property type="entry name" value="2Fe-2S-bd_dom_sf"/>
</dbReference>
<dbReference type="Gene3D" id="1.10.150.120">
    <property type="entry name" value="[2Fe-2S]-binding domain"/>
    <property type="match status" value="1"/>
</dbReference>
<evidence type="ECO:0000313" key="6">
    <source>
        <dbReference type="EMBL" id="QCY70161.1"/>
    </source>
</evidence>
<dbReference type="PROSITE" id="PS51085">
    <property type="entry name" value="2FE2S_FER_2"/>
    <property type="match status" value="1"/>
</dbReference>
<dbReference type="InterPro" id="IPR001041">
    <property type="entry name" value="2Fe-2S_ferredoxin-type"/>
</dbReference>
<dbReference type="InterPro" id="IPR012675">
    <property type="entry name" value="Beta-grasp_dom_sf"/>
</dbReference>
<dbReference type="Proteomes" id="UP000309016">
    <property type="component" value="Chromosome"/>
</dbReference>
<sequence length="157" mass="17210">MKEEITLRVNGKQHTVNVDPATPLLYVLRNNLELNGPKYGCGLQQCGSCMVLLDGESTPSCRLPVSALKDLKIVTLEGLQEDTGKLHPLQEAFYEEQAAQCGFCLNGMLISGVALLEKNKKPGREEILEGLDRVLCRCGTHSRIIKAVETASLKTSR</sequence>
<dbReference type="GO" id="GO:0051537">
    <property type="term" value="F:2 iron, 2 sulfur cluster binding"/>
    <property type="evidence" value="ECO:0007669"/>
    <property type="project" value="UniProtKB-KW"/>
</dbReference>
<dbReference type="EMBL" id="CP040812">
    <property type="protein sequence ID" value="QCY70161.1"/>
    <property type="molecule type" value="Genomic_DNA"/>
</dbReference>
<reference evidence="6 7" key="1">
    <citation type="submission" date="2019-06" db="EMBL/GenBank/DDBJ databases">
        <title>Complete genome sequence of Antarcticibacterium flavum KCTC 52984T from an Antarctic marine sediment.</title>
        <authorList>
            <person name="Lee Y.M."/>
            <person name="Shin S.C."/>
        </authorList>
    </citation>
    <scope>NUCLEOTIDE SEQUENCE [LARGE SCALE GENOMIC DNA]</scope>
    <source>
        <strain evidence="6 7">KCTC 52984</strain>
    </source>
</reference>
<dbReference type="GO" id="GO:0016491">
    <property type="term" value="F:oxidoreductase activity"/>
    <property type="evidence" value="ECO:0007669"/>
    <property type="project" value="InterPro"/>
</dbReference>
<accession>A0A5B7X632</accession>
<dbReference type="SUPFAM" id="SSF54292">
    <property type="entry name" value="2Fe-2S ferredoxin-like"/>
    <property type="match status" value="1"/>
</dbReference>
<keyword evidence="7" id="KW-1185">Reference proteome</keyword>
<dbReference type="InterPro" id="IPR051452">
    <property type="entry name" value="Diverse_Oxidoreductases"/>
</dbReference>
<dbReference type="AlphaFoldDB" id="A0A5B7X632"/>
<dbReference type="OrthoDB" id="9796880at2"/>
<evidence type="ECO:0000256" key="1">
    <source>
        <dbReference type="ARBA" id="ARBA00022714"/>
    </source>
</evidence>
<dbReference type="PANTHER" id="PTHR44379">
    <property type="entry name" value="OXIDOREDUCTASE WITH IRON-SULFUR SUBUNIT"/>
    <property type="match status" value="1"/>
</dbReference>
<dbReference type="RefSeq" id="WP_139066723.1">
    <property type="nucleotide sequence ID" value="NZ_CP040812.1"/>
</dbReference>
<dbReference type="CDD" id="cd00207">
    <property type="entry name" value="fer2"/>
    <property type="match status" value="1"/>
</dbReference>
<keyword evidence="3" id="KW-0408">Iron</keyword>
<protein>
    <submittedName>
        <fullName evidence="6">(2Fe-2S)-binding protein</fullName>
    </submittedName>
</protein>
<evidence type="ECO:0000313" key="7">
    <source>
        <dbReference type="Proteomes" id="UP000309016"/>
    </source>
</evidence>
<dbReference type="Pfam" id="PF01799">
    <property type="entry name" value="Fer2_2"/>
    <property type="match status" value="1"/>
</dbReference>
<dbReference type="Gene3D" id="3.10.20.30">
    <property type="match status" value="1"/>
</dbReference>
<dbReference type="GO" id="GO:0046872">
    <property type="term" value="F:metal ion binding"/>
    <property type="evidence" value="ECO:0007669"/>
    <property type="project" value="UniProtKB-KW"/>
</dbReference>
<dbReference type="KEGG" id="afla:FHG64_12520"/>
<feature type="domain" description="2Fe-2S ferredoxin-type" evidence="5">
    <location>
        <begin position="3"/>
        <end position="79"/>
    </location>
</feature>
<name>A0A5B7X632_9FLAO</name>
<dbReference type="Pfam" id="PF00111">
    <property type="entry name" value="Fer2"/>
    <property type="match status" value="1"/>
</dbReference>
<organism evidence="6 7">
    <name type="scientific">Antarcticibacterium flavum</name>
    <dbReference type="NCBI Taxonomy" id="2058175"/>
    <lineage>
        <taxon>Bacteria</taxon>
        <taxon>Pseudomonadati</taxon>
        <taxon>Bacteroidota</taxon>
        <taxon>Flavobacteriia</taxon>
        <taxon>Flavobacteriales</taxon>
        <taxon>Flavobacteriaceae</taxon>
        <taxon>Antarcticibacterium</taxon>
    </lineage>
</organism>
<gene>
    <name evidence="6" type="ORF">FHG64_12520</name>
</gene>
<keyword evidence="4" id="KW-0411">Iron-sulfur</keyword>
<keyword evidence="1" id="KW-0001">2Fe-2S</keyword>
<evidence type="ECO:0000256" key="4">
    <source>
        <dbReference type="ARBA" id="ARBA00023014"/>
    </source>
</evidence>